<dbReference type="Gene3D" id="1.10.287.950">
    <property type="entry name" value="Methyl-accepting chemotaxis protein"/>
    <property type="match status" value="2"/>
</dbReference>
<dbReference type="Proteomes" id="UP001061302">
    <property type="component" value="Chromosome"/>
</dbReference>
<protein>
    <submittedName>
        <fullName evidence="4">Methyl-accepting chemotaxis protein</fullName>
    </submittedName>
</protein>
<dbReference type="PANTHER" id="PTHR32089">
    <property type="entry name" value="METHYL-ACCEPTING CHEMOTAXIS PROTEIN MCPB"/>
    <property type="match status" value="1"/>
</dbReference>
<evidence type="ECO:0000256" key="1">
    <source>
        <dbReference type="ARBA" id="ARBA00023224"/>
    </source>
</evidence>
<evidence type="ECO:0000256" key="2">
    <source>
        <dbReference type="PROSITE-ProRule" id="PRU00284"/>
    </source>
</evidence>
<organism evidence="4 5">
    <name type="scientific">Chitiniphilus purpureus</name>
    <dbReference type="NCBI Taxonomy" id="2981137"/>
    <lineage>
        <taxon>Bacteria</taxon>
        <taxon>Pseudomonadati</taxon>
        <taxon>Pseudomonadota</taxon>
        <taxon>Betaproteobacteria</taxon>
        <taxon>Neisseriales</taxon>
        <taxon>Chitinibacteraceae</taxon>
        <taxon>Chitiniphilus</taxon>
    </lineage>
</organism>
<dbReference type="Pfam" id="PF00015">
    <property type="entry name" value="MCPsignal"/>
    <property type="match status" value="2"/>
</dbReference>
<dbReference type="RefSeq" id="WP_263123443.1">
    <property type="nucleotide sequence ID" value="NZ_CP106753.1"/>
</dbReference>
<dbReference type="EMBL" id="CP106753">
    <property type="protein sequence ID" value="UXY14143.1"/>
    <property type="molecule type" value="Genomic_DNA"/>
</dbReference>
<proteinExistence type="predicted"/>
<name>A0ABY6DQF3_9NEIS</name>
<keyword evidence="1 2" id="KW-0807">Transducer</keyword>
<reference evidence="4" key="1">
    <citation type="submission" date="2022-10" db="EMBL/GenBank/DDBJ databases">
        <title>Chitiniphilus purpureus sp. nov., a novel chitin-degrading bacterium isolated from crawfish pond sediment.</title>
        <authorList>
            <person name="Li K."/>
        </authorList>
    </citation>
    <scope>NUCLEOTIDE SEQUENCE</scope>
    <source>
        <strain evidence="4">CD1</strain>
    </source>
</reference>
<keyword evidence="5" id="KW-1185">Reference proteome</keyword>
<sequence length="637" mass="67023">MALVRKGTTAGDYAVAEDAARQAGDRAEAERLRQQARVSARRQQLAERLGAASQQLVGGIADSAAAAEELQHAMTQIAAGAEEAAGSSHESAAAVQEAVQHFNTQRDITAEMQHKVEQLHALIASVGSEIRFTLAGVDVIATRQRVTSQRVGTMTEFAQRIGNVVELVLHIADQTNLLSLNAAIEAAKAGRHGKGFAVVAGEIRLLATDSEETAARVREQVQHIQHAVDGIAVGIEQSARRIEEQLGTSALITRQLDQVRGDMEAVLDSARRINAGAIEAVFSAQQMARGTEVVAAAAQQQAAASEEMMQTIGEQSAALSQGEAAARALADLAAQTRHSGQVHSQELADAAQSLAITVHQLSQASSQISGTLQQIGRGAQEQSVATAQQASAADLIERNAQTAEREARSAIERTEAVQALLRDNRAAVEALIEGVRHTERDNGRNQDELAALDRVRRQIDAAVEALALLAIQTNMLAVTGSVEAARAGEHGRGFVTVATDIKKLALTAQSNVGQIREVIREAQDTLSEVRRSVSEVGALASGEAAKTERIAAGLLAMEQDLSLVVQHGHSVVSAATEISQRMALARQGVSLIAAAAMQAGQSAAEASLAARQQLRGMEDLAAAVEETAALTDELKAL</sequence>
<dbReference type="SMART" id="SM00283">
    <property type="entry name" value="MA"/>
    <property type="match status" value="1"/>
</dbReference>
<evidence type="ECO:0000259" key="3">
    <source>
        <dbReference type="PROSITE" id="PS50111"/>
    </source>
</evidence>
<dbReference type="InterPro" id="IPR004089">
    <property type="entry name" value="MCPsignal_dom"/>
</dbReference>
<feature type="domain" description="Methyl-accepting transducer" evidence="3">
    <location>
        <begin position="357"/>
        <end position="628"/>
    </location>
</feature>
<dbReference type="PANTHER" id="PTHR32089:SF112">
    <property type="entry name" value="LYSOZYME-LIKE PROTEIN-RELATED"/>
    <property type="match status" value="1"/>
</dbReference>
<dbReference type="SUPFAM" id="SSF58104">
    <property type="entry name" value="Methyl-accepting chemotaxis protein (MCP) signaling domain"/>
    <property type="match status" value="2"/>
</dbReference>
<dbReference type="PROSITE" id="PS50111">
    <property type="entry name" value="CHEMOTAXIS_TRANSDUC_2"/>
    <property type="match status" value="2"/>
</dbReference>
<accession>A0ABY6DQF3</accession>
<feature type="domain" description="Methyl-accepting transducer" evidence="3">
    <location>
        <begin position="38"/>
        <end position="316"/>
    </location>
</feature>
<evidence type="ECO:0000313" key="5">
    <source>
        <dbReference type="Proteomes" id="UP001061302"/>
    </source>
</evidence>
<evidence type="ECO:0000313" key="4">
    <source>
        <dbReference type="EMBL" id="UXY14143.1"/>
    </source>
</evidence>
<gene>
    <name evidence="4" type="ORF">N8I74_12520</name>
</gene>